<protein>
    <submittedName>
        <fullName evidence="2">Uncharacterized protein</fullName>
    </submittedName>
</protein>
<keyword evidence="1" id="KW-0175">Coiled coil</keyword>
<evidence type="ECO:0000313" key="3">
    <source>
        <dbReference type="Proteomes" id="UP000297229"/>
    </source>
</evidence>
<dbReference type="Proteomes" id="UP000297229">
    <property type="component" value="Unassembled WGS sequence"/>
</dbReference>
<dbReference type="EMBL" id="PQXM01001055">
    <property type="protein sequence ID" value="TGO63962.1"/>
    <property type="molecule type" value="Genomic_DNA"/>
</dbReference>
<sequence>MIPSHQPPSRAPESDYERAKRYKREYDLAKTYVQGAKTELAEKEEEMKRKDTQLVELKMELTENRRLISSLQDSNYRKDMTIEKLQEVPCGERKGLQQHRILELKKRLEVKEMEAEEFKESFRKAKDEIQSKGRWLMKIYPLLTPEQFKTLEGTIMEKEKEQ</sequence>
<comment type="caution">
    <text evidence="2">The sequence shown here is derived from an EMBL/GenBank/DDBJ whole genome shotgun (WGS) entry which is preliminary data.</text>
</comment>
<evidence type="ECO:0000256" key="1">
    <source>
        <dbReference type="SAM" id="Coils"/>
    </source>
</evidence>
<dbReference type="AlphaFoldDB" id="A0A4Z1IWN1"/>
<feature type="coiled-coil region" evidence="1">
    <location>
        <begin position="101"/>
        <end position="128"/>
    </location>
</feature>
<evidence type="ECO:0000313" key="2">
    <source>
        <dbReference type="EMBL" id="TGO63962.1"/>
    </source>
</evidence>
<organism evidence="2 3">
    <name type="scientific">Botrytis elliptica</name>
    <dbReference type="NCBI Taxonomy" id="278938"/>
    <lineage>
        <taxon>Eukaryota</taxon>
        <taxon>Fungi</taxon>
        <taxon>Dikarya</taxon>
        <taxon>Ascomycota</taxon>
        <taxon>Pezizomycotina</taxon>
        <taxon>Leotiomycetes</taxon>
        <taxon>Helotiales</taxon>
        <taxon>Sclerotiniaceae</taxon>
        <taxon>Botrytis</taxon>
    </lineage>
</organism>
<feature type="coiled-coil region" evidence="1">
    <location>
        <begin position="33"/>
        <end position="60"/>
    </location>
</feature>
<keyword evidence="3" id="KW-1185">Reference proteome</keyword>
<proteinExistence type="predicted"/>
<gene>
    <name evidence="2" type="ORF">BELL_1057g00020</name>
</gene>
<accession>A0A4Z1IWN1</accession>
<name>A0A4Z1IWN1_9HELO</name>
<reference evidence="2 3" key="1">
    <citation type="submission" date="2017-12" db="EMBL/GenBank/DDBJ databases">
        <title>Comparative genomics of Botrytis spp.</title>
        <authorList>
            <person name="Valero-Jimenez C.A."/>
            <person name="Tapia P."/>
            <person name="Veloso J."/>
            <person name="Silva-Moreno E."/>
            <person name="Staats M."/>
            <person name="Valdes J.H."/>
            <person name="Van Kan J.A.L."/>
        </authorList>
    </citation>
    <scope>NUCLEOTIDE SEQUENCE [LARGE SCALE GENOMIC DNA]</scope>
    <source>
        <strain evidence="2 3">Be9601</strain>
    </source>
</reference>